<dbReference type="PANTHER" id="PTHR46599">
    <property type="entry name" value="PIGGYBAC TRANSPOSABLE ELEMENT-DERIVED PROTEIN 4"/>
    <property type="match status" value="1"/>
</dbReference>
<gene>
    <name evidence="2" type="ORF">PARMNEM_LOCUS12504</name>
</gene>
<dbReference type="Proteomes" id="UP001314205">
    <property type="component" value="Unassembled WGS sequence"/>
</dbReference>
<comment type="caution">
    <text evidence="2">The sequence shown here is derived from an EMBL/GenBank/DDBJ whole genome shotgun (WGS) entry which is preliminary data.</text>
</comment>
<accession>A0AAV1LCA1</accession>
<keyword evidence="3" id="KW-1185">Reference proteome</keyword>
<sequence>MLNENLKKHYKPNESITVDEQLFPYKGHTKFTQFMPSKPAKYGIKIFWTCDSSNAYPLQGQIYTGKPLDEQRQVNVGEKTVLDLVQFYKGSGRNITKDNFFTSLQLARVLNSWRMTLVGTVRKDKPWLPSNMQASKDRAILSTNFAFRENETLCSYVPKRNKSVVLLSSMHGTAEVEENLTAKPSIIKYYNKTKSGVDTMDKMVTEYTTKRRTNRWPLALFYNITDVAALASYIIFLEHNENVRRTDSRRLFLKDLAKQLCLPAIQNRSSIPRVMGHYFTRTSIEIVLGQELFQEVVAEDHSQTPRDKTGRIPVVGSCFICRELSHKQRKTRKVCSICHKPICNEHCVNKPTCNICKQKAQ</sequence>
<feature type="domain" description="PiggyBac transposable element-derived protein" evidence="1">
    <location>
        <begin position="2"/>
        <end position="230"/>
    </location>
</feature>
<reference evidence="2 3" key="1">
    <citation type="submission" date="2023-11" db="EMBL/GenBank/DDBJ databases">
        <authorList>
            <person name="Hedman E."/>
            <person name="Englund M."/>
            <person name="Stromberg M."/>
            <person name="Nyberg Akerstrom W."/>
            <person name="Nylinder S."/>
            <person name="Jareborg N."/>
            <person name="Kallberg Y."/>
            <person name="Kronander E."/>
        </authorList>
    </citation>
    <scope>NUCLEOTIDE SEQUENCE [LARGE SCALE GENOMIC DNA]</scope>
</reference>
<dbReference type="AlphaFoldDB" id="A0AAV1LCA1"/>
<evidence type="ECO:0000259" key="1">
    <source>
        <dbReference type="Pfam" id="PF13843"/>
    </source>
</evidence>
<name>A0AAV1LCA1_9NEOP</name>
<protein>
    <recommendedName>
        <fullName evidence="1">PiggyBac transposable element-derived protein domain-containing protein</fullName>
    </recommendedName>
</protein>
<dbReference type="EMBL" id="CAVLGL010000087">
    <property type="protein sequence ID" value="CAK1592575.1"/>
    <property type="molecule type" value="Genomic_DNA"/>
</dbReference>
<organism evidence="2 3">
    <name type="scientific">Parnassius mnemosyne</name>
    <name type="common">clouded apollo</name>
    <dbReference type="NCBI Taxonomy" id="213953"/>
    <lineage>
        <taxon>Eukaryota</taxon>
        <taxon>Metazoa</taxon>
        <taxon>Ecdysozoa</taxon>
        <taxon>Arthropoda</taxon>
        <taxon>Hexapoda</taxon>
        <taxon>Insecta</taxon>
        <taxon>Pterygota</taxon>
        <taxon>Neoptera</taxon>
        <taxon>Endopterygota</taxon>
        <taxon>Lepidoptera</taxon>
        <taxon>Glossata</taxon>
        <taxon>Ditrysia</taxon>
        <taxon>Papilionoidea</taxon>
        <taxon>Papilionidae</taxon>
        <taxon>Parnassiinae</taxon>
        <taxon>Parnassini</taxon>
        <taxon>Parnassius</taxon>
        <taxon>Driopa</taxon>
    </lineage>
</organism>
<proteinExistence type="predicted"/>
<evidence type="ECO:0000313" key="2">
    <source>
        <dbReference type="EMBL" id="CAK1592575.1"/>
    </source>
</evidence>
<dbReference type="Pfam" id="PF13843">
    <property type="entry name" value="DDE_Tnp_1_7"/>
    <property type="match status" value="1"/>
</dbReference>
<dbReference type="PANTHER" id="PTHR46599:SF6">
    <property type="entry name" value="DUAL SPECIFICITY PHOSPHATASE 26"/>
    <property type="match status" value="1"/>
</dbReference>
<evidence type="ECO:0000313" key="3">
    <source>
        <dbReference type="Proteomes" id="UP001314205"/>
    </source>
</evidence>
<dbReference type="InterPro" id="IPR029526">
    <property type="entry name" value="PGBD"/>
</dbReference>